<organism evidence="2 3">
    <name type="scientific">Demequina litorisediminis</name>
    <dbReference type="NCBI Taxonomy" id="1849022"/>
    <lineage>
        <taxon>Bacteria</taxon>
        <taxon>Bacillati</taxon>
        <taxon>Actinomycetota</taxon>
        <taxon>Actinomycetes</taxon>
        <taxon>Micrococcales</taxon>
        <taxon>Demequinaceae</taxon>
        <taxon>Demequina</taxon>
    </lineage>
</organism>
<feature type="domain" description="HTH marR-type" evidence="1">
    <location>
        <begin position="8"/>
        <end position="138"/>
    </location>
</feature>
<dbReference type="EMBL" id="BSUN01000001">
    <property type="protein sequence ID" value="GMA36920.1"/>
    <property type="molecule type" value="Genomic_DNA"/>
</dbReference>
<protein>
    <recommendedName>
        <fullName evidence="1">HTH marR-type domain-containing protein</fullName>
    </recommendedName>
</protein>
<dbReference type="PANTHER" id="PTHR33164">
    <property type="entry name" value="TRANSCRIPTIONAL REGULATOR, MARR FAMILY"/>
    <property type="match status" value="1"/>
</dbReference>
<dbReference type="Gene3D" id="1.10.10.10">
    <property type="entry name" value="Winged helix-like DNA-binding domain superfamily/Winged helix DNA-binding domain"/>
    <property type="match status" value="1"/>
</dbReference>
<accession>A0ABQ6IGL1</accession>
<dbReference type="PANTHER" id="PTHR33164:SF43">
    <property type="entry name" value="HTH-TYPE TRANSCRIPTIONAL REPRESSOR YETL"/>
    <property type="match status" value="1"/>
</dbReference>
<evidence type="ECO:0000313" key="2">
    <source>
        <dbReference type="EMBL" id="GMA36920.1"/>
    </source>
</evidence>
<evidence type="ECO:0000313" key="3">
    <source>
        <dbReference type="Proteomes" id="UP001157125"/>
    </source>
</evidence>
<name>A0ABQ6IGL1_9MICO</name>
<dbReference type="InterPro" id="IPR039422">
    <property type="entry name" value="MarR/SlyA-like"/>
</dbReference>
<dbReference type="PROSITE" id="PS50995">
    <property type="entry name" value="HTH_MARR_2"/>
    <property type="match status" value="1"/>
</dbReference>
<dbReference type="SUPFAM" id="SSF46785">
    <property type="entry name" value="Winged helix' DNA-binding domain"/>
    <property type="match status" value="1"/>
</dbReference>
<dbReference type="InterPro" id="IPR036388">
    <property type="entry name" value="WH-like_DNA-bd_sf"/>
</dbReference>
<dbReference type="InterPro" id="IPR000835">
    <property type="entry name" value="HTH_MarR-typ"/>
</dbReference>
<dbReference type="SMART" id="SM00347">
    <property type="entry name" value="HTH_MARR"/>
    <property type="match status" value="1"/>
</dbReference>
<dbReference type="Pfam" id="PF01047">
    <property type="entry name" value="MarR"/>
    <property type="match status" value="1"/>
</dbReference>
<comment type="caution">
    <text evidence="2">The sequence shown here is derived from an EMBL/GenBank/DDBJ whole genome shotgun (WGS) entry which is preliminary data.</text>
</comment>
<reference evidence="3" key="1">
    <citation type="journal article" date="2019" name="Int. J. Syst. Evol. Microbiol.">
        <title>The Global Catalogue of Microorganisms (GCM) 10K type strain sequencing project: providing services to taxonomists for standard genome sequencing and annotation.</title>
        <authorList>
            <consortium name="The Broad Institute Genomics Platform"/>
            <consortium name="The Broad Institute Genome Sequencing Center for Infectious Disease"/>
            <person name="Wu L."/>
            <person name="Ma J."/>
        </authorList>
    </citation>
    <scope>NUCLEOTIDE SEQUENCE [LARGE SCALE GENOMIC DNA]</scope>
    <source>
        <strain evidence="3">NBRC 112299</strain>
    </source>
</reference>
<proteinExistence type="predicted"/>
<evidence type="ECO:0000259" key="1">
    <source>
        <dbReference type="PROSITE" id="PS50995"/>
    </source>
</evidence>
<keyword evidence="3" id="KW-1185">Reference proteome</keyword>
<gene>
    <name evidence="2" type="ORF">GCM10025876_31240</name>
</gene>
<sequence>MPQRADHLADIATAAISVARKIQGEPFDDPEIIPLVHLDRIVLRHIHRYPGIHPSALAADLGLQPSNASTAIRSLTAKGMVDKTKDPADKRAVRLHTTDLGESVTARVRRAWADLLDPLIAADDDAVRLARLLVDLDDALNRHVGSHGSLDPECKRR</sequence>
<dbReference type="InterPro" id="IPR036390">
    <property type="entry name" value="WH_DNA-bd_sf"/>
</dbReference>
<dbReference type="RefSeq" id="WP_284328844.1">
    <property type="nucleotide sequence ID" value="NZ_BSUN01000001.1"/>
</dbReference>
<dbReference type="Proteomes" id="UP001157125">
    <property type="component" value="Unassembled WGS sequence"/>
</dbReference>